<keyword evidence="2" id="KW-1185">Reference proteome</keyword>
<proteinExistence type="predicted"/>
<evidence type="ECO:0000313" key="1">
    <source>
        <dbReference type="EMBL" id="GAA4742914.1"/>
    </source>
</evidence>
<dbReference type="Proteomes" id="UP001499882">
    <property type="component" value="Unassembled WGS sequence"/>
</dbReference>
<accession>A0ABP8Z008</accession>
<sequence length="54" mass="5872">MVEGIAGDELGLLVWRHIADGIAAVPGSSLVLNNDPGPDLRLARANARDRRYCW</sequence>
<comment type="caution">
    <text evidence="1">The sequence shown here is derived from an EMBL/GenBank/DDBJ whole genome shotgun (WGS) entry which is preliminary data.</text>
</comment>
<organism evidence="1 2">
    <name type="scientific">Nocardioides endophyticus</name>
    <dbReference type="NCBI Taxonomy" id="1353775"/>
    <lineage>
        <taxon>Bacteria</taxon>
        <taxon>Bacillati</taxon>
        <taxon>Actinomycetota</taxon>
        <taxon>Actinomycetes</taxon>
        <taxon>Propionibacteriales</taxon>
        <taxon>Nocardioidaceae</taxon>
        <taxon>Nocardioides</taxon>
    </lineage>
</organism>
<dbReference type="EMBL" id="BAABKN010000019">
    <property type="protein sequence ID" value="GAA4742914.1"/>
    <property type="molecule type" value="Genomic_DNA"/>
</dbReference>
<evidence type="ECO:0000313" key="2">
    <source>
        <dbReference type="Proteomes" id="UP001499882"/>
    </source>
</evidence>
<gene>
    <name evidence="1" type="ORF">GCM10023350_29540</name>
</gene>
<reference evidence="2" key="1">
    <citation type="journal article" date="2019" name="Int. J. Syst. Evol. Microbiol.">
        <title>The Global Catalogue of Microorganisms (GCM) 10K type strain sequencing project: providing services to taxonomists for standard genome sequencing and annotation.</title>
        <authorList>
            <consortium name="The Broad Institute Genomics Platform"/>
            <consortium name="The Broad Institute Genome Sequencing Center for Infectious Disease"/>
            <person name="Wu L."/>
            <person name="Ma J."/>
        </authorList>
    </citation>
    <scope>NUCLEOTIDE SEQUENCE [LARGE SCALE GENOMIC DNA]</scope>
    <source>
        <strain evidence="2">JCM 18532</strain>
    </source>
</reference>
<name>A0ABP8Z008_9ACTN</name>
<protein>
    <submittedName>
        <fullName evidence="1">Uncharacterized protein</fullName>
    </submittedName>
</protein>